<dbReference type="EMBL" id="FLUB01000016">
    <property type="protein sequence ID" value="SBV63896.1"/>
    <property type="molecule type" value="Genomic_DNA"/>
</dbReference>
<dbReference type="InterPro" id="IPR025599">
    <property type="entry name" value="YjcZ"/>
</dbReference>
<evidence type="ECO:0000313" key="2">
    <source>
        <dbReference type="EMBL" id="SBV63896.1"/>
    </source>
</evidence>
<dbReference type="Pfam" id="PF13990">
    <property type="entry name" value="YjcZ"/>
    <property type="match status" value="1"/>
</dbReference>
<gene>
    <name evidence="1" type="primary">yjcZ</name>
    <name evidence="1" type="ORF">KL86CIT2_250086</name>
    <name evidence="2" type="ORF">KM92CIT3_40150</name>
</gene>
<dbReference type="RefSeq" id="WP_046671381.1">
    <property type="nucleotide sequence ID" value="NZ_CALGZU010000043.1"/>
</dbReference>
<proteinExistence type="predicted"/>
<dbReference type="AlphaFoldDB" id="A0A212I7P2"/>
<accession>A0A212I7P2</accession>
<sequence length="297" mass="33262">MTNVLLEGPGRTLECVYPKFMVDLVQGDETKRSGGFLQQQQRLRARLTQEVLSQTQLRAWVMAGVSSEHLVMRLKLVEKLAGMIDPGHLALVRIAEGLRFLQQTEHPRGLSTPGLLQQINSLTDWFTQRAAYKEKALTQRGLTVQAGEHSEQIFTRWRAGAYDGWSLPGRCFVALEELRWGAFGDACRLANADVVLMLKDNLRTMAAQALADSVNAAPATRHYYHHWLSTPVVGGSGEHNDMLSWLGDWCDAQRHPVSWSVTQRWQNVALGMPRLCSAKRLADAMVEEIFASSPLIN</sequence>
<protein>
    <submittedName>
        <fullName evidence="1">Uncharacterized protein</fullName>
    </submittedName>
</protein>
<evidence type="ECO:0000313" key="1">
    <source>
        <dbReference type="EMBL" id="SBV62729.1"/>
    </source>
</evidence>
<name>A0A212I7P2_9ENTR</name>
<reference evidence="1" key="1">
    <citation type="submission" date="2016-04" db="EMBL/GenBank/DDBJ databases">
        <authorList>
            <person name="Evans L.H."/>
            <person name="Alamgir A."/>
            <person name="Owens N."/>
            <person name="Weber N.D."/>
            <person name="Virtaneva K."/>
            <person name="Barbian K."/>
            <person name="Babar A."/>
            <person name="Rosenke K."/>
        </authorList>
    </citation>
    <scope>NUCLEOTIDE SEQUENCE</scope>
    <source>
        <strain evidence="1">86-2</strain>
        <strain evidence="2">92-3</strain>
    </source>
</reference>
<dbReference type="EMBL" id="FLUA01000022">
    <property type="protein sequence ID" value="SBV62729.1"/>
    <property type="molecule type" value="Genomic_DNA"/>
</dbReference>
<organism evidence="1">
    <name type="scientific">uncultured Citrobacter sp</name>
    <dbReference type="NCBI Taxonomy" id="200446"/>
    <lineage>
        <taxon>Bacteria</taxon>
        <taxon>Pseudomonadati</taxon>
        <taxon>Pseudomonadota</taxon>
        <taxon>Gammaproteobacteria</taxon>
        <taxon>Enterobacterales</taxon>
        <taxon>Enterobacteriaceae</taxon>
        <taxon>Citrobacter</taxon>
        <taxon>environmental samples</taxon>
    </lineage>
</organism>